<evidence type="ECO:0000313" key="2">
    <source>
        <dbReference type="Proteomes" id="UP001255856"/>
    </source>
</evidence>
<gene>
    <name evidence="1" type="ORF">QBZ16_001324</name>
</gene>
<proteinExistence type="predicted"/>
<dbReference type="EMBL" id="JASFZW010000012">
    <property type="protein sequence ID" value="KAK2075988.1"/>
    <property type="molecule type" value="Genomic_DNA"/>
</dbReference>
<dbReference type="Proteomes" id="UP001255856">
    <property type="component" value="Unassembled WGS sequence"/>
</dbReference>
<accession>A0AAD9IEH4</accession>
<organism evidence="1 2">
    <name type="scientific">Prototheca wickerhamii</name>
    <dbReference type="NCBI Taxonomy" id="3111"/>
    <lineage>
        <taxon>Eukaryota</taxon>
        <taxon>Viridiplantae</taxon>
        <taxon>Chlorophyta</taxon>
        <taxon>core chlorophytes</taxon>
        <taxon>Trebouxiophyceae</taxon>
        <taxon>Chlorellales</taxon>
        <taxon>Chlorellaceae</taxon>
        <taxon>Prototheca</taxon>
    </lineage>
</organism>
<keyword evidence="2" id="KW-1185">Reference proteome</keyword>
<dbReference type="AlphaFoldDB" id="A0AAD9IEH4"/>
<evidence type="ECO:0000313" key="1">
    <source>
        <dbReference type="EMBL" id="KAK2075988.1"/>
    </source>
</evidence>
<protein>
    <submittedName>
        <fullName evidence="1">Uncharacterized protein</fullName>
    </submittedName>
</protein>
<sequence length="125" mass="13871">MYKKLEMRAYPLPAQCAGTPILLVATNGQPGRPALPDRVPAGSHEATVAGTVTFDGNEFFMTQESFEAASDRHLIPSGQNMAFAWSGEPMYGWRVKHTETWIPSPPMPALERLERSIFRVTQPPE</sequence>
<comment type="caution">
    <text evidence="1">The sequence shown here is derived from an EMBL/GenBank/DDBJ whole genome shotgun (WGS) entry which is preliminary data.</text>
</comment>
<reference evidence="1" key="1">
    <citation type="submission" date="2021-01" db="EMBL/GenBank/DDBJ databases">
        <authorList>
            <person name="Eckstrom K.M.E."/>
        </authorList>
    </citation>
    <scope>NUCLEOTIDE SEQUENCE</scope>
    <source>
        <strain evidence="1">UVCC 0001</strain>
    </source>
</reference>
<name>A0AAD9IEH4_PROWI</name>